<reference evidence="1 2" key="1">
    <citation type="submission" date="2019-12" db="EMBL/GenBank/DDBJ databases">
        <title>Genomic-based taxomic classification of the family Erythrobacteraceae.</title>
        <authorList>
            <person name="Xu L."/>
        </authorList>
    </citation>
    <scope>NUCLEOTIDE SEQUENCE [LARGE SCALE GENOMIC DNA]</scope>
    <source>
        <strain evidence="1 2">LMG 29518</strain>
    </source>
</reference>
<name>A0A6I4T4S0_9SPHN</name>
<dbReference type="EMBL" id="WTYT01000001">
    <property type="protein sequence ID" value="MXO64910.1"/>
    <property type="molecule type" value="Genomic_DNA"/>
</dbReference>
<evidence type="ECO:0000313" key="1">
    <source>
        <dbReference type="EMBL" id="MXO64910.1"/>
    </source>
</evidence>
<dbReference type="Proteomes" id="UP000438476">
    <property type="component" value="Unassembled WGS sequence"/>
</dbReference>
<evidence type="ECO:0000313" key="2">
    <source>
        <dbReference type="Proteomes" id="UP000438476"/>
    </source>
</evidence>
<keyword evidence="2" id="KW-1185">Reference proteome</keyword>
<comment type="caution">
    <text evidence="1">The sequence shown here is derived from an EMBL/GenBank/DDBJ whole genome shotgun (WGS) entry which is preliminary data.</text>
</comment>
<organism evidence="1 2">
    <name type="scientific">Altericroceibacterium endophyticum</name>
    <dbReference type="NCBI Taxonomy" id="1808508"/>
    <lineage>
        <taxon>Bacteria</taxon>
        <taxon>Pseudomonadati</taxon>
        <taxon>Pseudomonadota</taxon>
        <taxon>Alphaproteobacteria</taxon>
        <taxon>Sphingomonadales</taxon>
        <taxon>Erythrobacteraceae</taxon>
        <taxon>Altericroceibacterium</taxon>
    </lineage>
</organism>
<proteinExistence type="predicted"/>
<dbReference type="AlphaFoldDB" id="A0A6I4T4S0"/>
<protein>
    <submittedName>
        <fullName evidence="1">Uncharacterized protein</fullName>
    </submittedName>
</protein>
<sequence length="65" mass="7208">MLGQAQNGEMVAVALWPDAATRKTAFATMDDSVAWPPCTRLEPILVDTLSDQWALDDWRMISNGE</sequence>
<accession>A0A6I4T4S0</accession>
<gene>
    <name evidence="1" type="ORF">GRI91_03985</name>
</gene>